<gene>
    <name evidence="5" type="ORF">CVV64_09345</name>
</gene>
<dbReference type="Pfam" id="PF05193">
    <property type="entry name" value="Peptidase_M16_C"/>
    <property type="match status" value="1"/>
</dbReference>
<dbReference type="GO" id="GO:0006508">
    <property type="term" value="P:proteolysis"/>
    <property type="evidence" value="ECO:0007669"/>
    <property type="project" value="InterPro"/>
</dbReference>
<evidence type="ECO:0000259" key="4">
    <source>
        <dbReference type="Pfam" id="PF05193"/>
    </source>
</evidence>
<dbReference type="SUPFAM" id="SSF63411">
    <property type="entry name" value="LuxS/MPP-like metallohydrolase"/>
    <property type="match status" value="2"/>
</dbReference>
<dbReference type="GO" id="GO:0046872">
    <property type="term" value="F:metal ion binding"/>
    <property type="evidence" value="ECO:0007669"/>
    <property type="project" value="InterPro"/>
</dbReference>
<accession>A0A2N1PQE9</accession>
<organism evidence="5 6">
    <name type="scientific">Candidatus Wallbacteria bacterium HGW-Wallbacteria-1</name>
    <dbReference type="NCBI Taxonomy" id="2013854"/>
    <lineage>
        <taxon>Bacteria</taxon>
        <taxon>Candidatus Walliibacteriota</taxon>
    </lineage>
</organism>
<reference evidence="5 6" key="1">
    <citation type="journal article" date="2017" name="ISME J.">
        <title>Potential for microbial H2 and metal transformations associated with novel bacteria and archaea in deep terrestrial subsurface sediments.</title>
        <authorList>
            <person name="Hernsdorf A.W."/>
            <person name="Amano Y."/>
            <person name="Miyakawa K."/>
            <person name="Ise K."/>
            <person name="Suzuki Y."/>
            <person name="Anantharaman K."/>
            <person name="Probst A."/>
            <person name="Burstein D."/>
            <person name="Thomas B.C."/>
            <person name="Banfield J.F."/>
        </authorList>
    </citation>
    <scope>NUCLEOTIDE SEQUENCE [LARGE SCALE GENOMIC DNA]</scope>
    <source>
        <strain evidence="5">HGW-Wallbacteria-1</strain>
    </source>
</reference>
<dbReference type="InterPro" id="IPR050361">
    <property type="entry name" value="MPP/UQCRC_Complex"/>
</dbReference>
<feature type="domain" description="Peptidase M16 C-terminal" evidence="4">
    <location>
        <begin position="166"/>
        <end position="339"/>
    </location>
</feature>
<dbReference type="InterPro" id="IPR001431">
    <property type="entry name" value="Pept_M16_Zn_BS"/>
</dbReference>
<evidence type="ECO:0000313" key="6">
    <source>
        <dbReference type="Proteomes" id="UP000233256"/>
    </source>
</evidence>
<dbReference type="GO" id="GO:0004222">
    <property type="term" value="F:metalloendopeptidase activity"/>
    <property type="evidence" value="ECO:0007669"/>
    <property type="project" value="InterPro"/>
</dbReference>
<dbReference type="AlphaFoldDB" id="A0A2N1PQE9"/>
<proteinExistence type="inferred from homology"/>
<evidence type="ECO:0000256" key="2">
    <source>
        <dbReference type="RuleBase" id="RU004447"/>
    </source>
</evidence>
<comment type="caution">
    <text evidence="5">The sequence shown here is derived from an EMBL/GenBank/DDBJ whole genome shotgun (WGS) entry which is preliminary data.</text>
</comment>
<sequence>MYQKRIFDNGLTVVLEAIPHVRSVSIGFWVKAGSIYEEGKMNGASHFIEHLLFKGTGKRDAQEIAATLDRVGGQLNAFSSKEYTCFYAKVIDQHTDLAIELLTDLLRNSVFNEKEIKREKKVVLEEIKMYDDTPDELIHEMFSQELWKNSSWGQPILGSRKNIENMSREDLVSFYQKFYTPDNIIVSVAGNIDPDSIMSAVEESFHDLKGSVEHPEITEPVTKSGILVKTKDIEQVHMCLGIPGLKKLDDDKYALTVLSIAMGGGMSSRLFQEIREKRGLVYTIYSYQTDYRDAGFFTVYAGFSKKNLKTLLKLVIDEFENVKARGFTEDELLRAREQLKGSLILGLESTSNRMSRMARLEIYLKNNQSIDDLIKQIDSIGNDDIIRVMDRLYDREKLLLTAIGPVERKDISF</sequence>
<dbReference type="PANTHER" id="PTHR11851:SF49">
    <property type="entry name" value="MITOCHONDRIAL-PROCESSING PEPTIDASE SUBUNIT ALPHA"/>
    <property type="match status" value="1"/>
</dbReference>
<dbReference type="PROSITE" id="PS00143">
    <property type="entry name" value="INSULINASE"/>
    <property type="match status" value="1"/>
</dbReference>
<feature type="domain" description="Peptidase M16 N-terminal" evidence="3">
    <location>
        <begin position="13"/>
        <end position="158"/>
    </location>
</feature>
<evidence type="ECO:0000259" key="3">
    <source>
        <dbReference type="Pfam" id="PF00675"/>
    </source>
</evidence>
<dbReference type="PANTHER" id="PTHR11851">
    <property type="entry name" value="METALLOPROTEASE"/>
    <property type="match status" value="1"/>
</dbReference>
<evidence type="ECO:0000313" key="5">
    <source>
        <dbReference type="EMBL" id="PKK90556.1"/>
    </source>
</evidence>
<dbReference type="EMBL" id="PGXC01000005">
    <property type="protein sequence ID" value="PKK90556.1"/>
    <property type="molecule type" value="Genomic_DNA"/>
</dbReference>
<dbReference type="Pfam" id="PF00675">
    <property type="entry name" value="Peptidase_M16"/>
    <property type="match status" value="1"/>
</dbReference>
<evidence type="ECO:0000256" key="1">
    <source>
        <dbReference type="ARBA" id="ARBA00007261"/>
    </source>
</evidence>
<dbReference type="InterPro" id="IPR007863">
    <property type="entry name" value="Peptidase_M16_C"/>
</dbReference>
<name>A0A2N1PQE9_9BACT</name>
<dbReference type="Gene3D" id="3.30.830.10">
    <property type="entry name" value="Metalloenzyme, LuxS/M16 peptidase-like"/>
    <property type="match status" value="2"/>
</dbReference>
<protein>
    <submittedName>
        <fullName evidence="5">Peptidase M16</fullName>
    </submittedName>
</protein>
<comment type="similarity">
    <text evidence="1 2">Belongs to the peptidase M16 family.</text>
</comment>
<dbReference type="InterPro" id="IPR011765">
    <property type="entry name" value="Pept_M16_N"/>
</dbReference>
<dbReference type="InterPro" id="IPR011249">
    <property type="entry name" value="Metalloenz_LuxS/M16"/>
</dbReference>
<dbReference type="FunFam" id="3.30.830.10:FF:000008">
    <property type="entry name" value="Mitochondrial-processing peptidase subunit beta"/>
    <property type="match status" value="1"/>
</dbReference>
<dbReference type="Proteomes" id="UP000233256">
    <property type="component" value="Unassembled WGS sequence"/>
</dbReference>